<sequence length="92" mass="10203">MPTSPDLKPKPKLARWMFERSISAQSAAAALGCSTQTIRNITRPFGDPRRTVPHEDLMGRIVSWTKGEIVAGDFYPDHLNGRDLAVISEARP</sequence>
<dbReference type="RefSeq" id="WP_338577233.1">
    <property type="nucleotide sequence ID" value="NZ_CP146369.1"/>
</dbReference>
<protein>
    <recommendedName>
        <fullName evidence="3">XRE family transcriptional regulator</fullName>
    </recommendedName>
</protein>
<reference evidence="1 2" key="1">
    <citation type="submission" date="2024-02" db="EMBL/GenBank/DDBJ databases">
        <title>Distribution and functional of Brevundimonas-related endobacteria within Verticillium dahliae.</title>
        <authorList>
            <person name="Zeng H."/>
        </authorList>
    </citation>
    <scope>NUCLEOTIDE SEQUENCE [LARGE SCALE GENOMIC DNA]</scope>
    <source>
        <strain evidence="1 2">TRM 44200</strain>
    </source>
</reference>
<name>A0ABZ2IB13_9CAUL</name>
<organism evidence="1 2">
    <name type="scientific">Brevundimonas olei</name>
    <dbReference type="NCBI Taxonomy" id="657642"/>
    <lineage>
        <taxon>Bacteria</taxon>
        <taxon>Pseudomonadati</taxon>
        <taxon>Pseudomonadota</taxon>
        <taxon>Alphaproteobacteria</taxon>
        <taxon>Caulobacterales</taxon>
        <taxon>Caulobacteraceae</taxon>
        <taxon>Brevundimonas</taxon>
    </lineage>
</organism>
<proteinExistence type="predicted"/>
<dbReference type="EMBL" id="CP146369">
    <property type="protein sequence ID" value="WWT54824.1"/>
    <property type="molecule type" value="Genomic_DNA"/>
</dbReference>
<evidence type="ECO:0008006" key="3">
    <source>
        <dbReference type="Google" id="ProtNLM"/>
    </source>
</evidence>
<dbReference type="Proteomes" id="UP001363460">
    <property type="component" value="Chromosome"/>
</dbReference>
<evidence type="ECO:0000313" key="1">
    <source>
        <dbReference type="EMBL" id="WWT54824.1"/>
    </source>
</evidence>
<keyword evidence="2" id="KW-1185">Reference proteome</keyword>
<accession>A0ABZ2IB13</accession>
<gene>
    <name evidence="1" type="ORF">V8J38_16475</name>
</gene>
<evidence type="ECO:0000313" key="2">
    <source>
        <dbReference type="Proteomes" id="UP001363460"/>
    </source>
</evidence>